<dbReference type="Proteomes" id="UP001151133">
    <property type="component" value="Unassembled WGS sequence"/>
</dbReference>
<evidence type="ECO:0000313" key="1">
    <source>
        <dbReference type="EMBL" id="MCV9934524.1"/>
    </source>
</evidence>
<protein>
    <submittedName>
        <fullName evidence="1">Uncharacterized protein</fullName>
    </submittedName>
</protein>
<accession>A0A9X3HNJ1</accession>
<comment type="caution">
    <text evidence="1">The sequence shown here is derived from an EMBL/GenBank/DDBJ whole genome shotgun (WGS) entry which is preliminary data.</text>
</comment>
<organism evidence="1 2">
    <name type="scientific">Flavobacterium frigoritolerans</name>
    <dbReference type="NCBI Taxonomy" id="2987686"/>
    <lineage>
        <taxon>Bacteria</taxon>
        <taxon>Pseudomonadati</taxon>
        <taxon>Bacteroidota</taxon>
        <taxon>Flavobacteriia</taxon>
        <taxon>Flavobacteriales</taxon>
        <taxon>Flavobacteriaceae</taxon>
        <taxon>Flavobacterium</taxon>
    </lineage>
</organism>
<evidence type="ECO:0000313" key="2">
    <source>
        <dbReference type="Proteomes" id="UP001151133"/>
    </source>
</evidence>
<sequence>MKKCNHENKRIKVLEVAATCETTVIVCTECEEELEYPETDC</sequence>
<reference evidence="1" key="1">
    <citation type="submission" date="2022-10" db="EMBL/GenBank/DDBJ databases">
        <title>Two novel species of Flavobacterium.</title>
        <authorList>
            <person name="Liu Q."/>
            <person name="Xin Y.-H."/>
        </authorList>
    </citation>
    <scope>NUCLEOTIDE SEQUENCE</scope>
    <source>
        <strain evidence="1">LS1R47</strain>
    </source>
</reference>
<keyword evidence="2" id="KW-1185">Reference proteome</keyword>
<dbReference type="RefSeq" id="WP_264288693.1">
    <property type="nucleotide sequence ID" value="NZ_JAOZEV010000026.1"/>
</dbReference>
<name>A0A9X3HNJ1_9FLAO</name>
<gene>
    <name evidence="1" type="ORF">OIU80_19765</name>
</gene>
<proteinExistence type="predicted"/>
<dbReference type="EMBL" id="JAOZEV010000026">
    <property type="protein sequence ID" value="MCV9934524.1"/>
    <property type="molecule type" value="Genomic_DNA"/>
</dbReference>
<dbReference type="AlphaFoldDB" id="A0A9X3HNJ1"/>